<keyword evidence="5" id="KW-1185">Reference proteome</keyword>
<dbReference type="STRING" id="1123029.SAMN02745172_01374"/>
<dbReference type="EMBL" id="FRXO01000002">
    <property type="protein sequence ID" value="SHO63410.1"/>
    <property type="molecule type" value="Genomic_DNA"/>
</dbReference>
<dbReference type="InterPro" id="IPR003010">
    <property type="entry name" value="C-N_Hydrolase"/>
</dbReference>
<dbReference type="Gene3D" id="3.60.110.10">
    <property type="entry name" value="Carbon-nitrogen hydrolase"/>
    <property type="match status" value="1"/>
</dbReference>
<comment type="similarity">
    <text evidence="1">Belongs to the carbon-nitrogen hydrolase superfamily. NIT1/NIT2 family.</text>
</comment>
<evidence type="ECO:0000259" key="3">
    <source>
        <dbReference type="PROSITE" id="PS50263"/>
    </source>
</evidence>
<organism evidence="4 5">
    <name type="scientific">Pseudoxanthobacter soli DSM 19599</name>
    <dbReference type="NCBI Taxonomy" id="1123029"/>
    <lineage>
        <taxon>Bacteria</taxon>
        <taxon>Pseudomonadati</taxon>
        <taxon>Pseudomonadota</taxon>
        <taxon>Alphaproteobacteria</taxon>
        <taxon>Hyphomicrobiales</taxon>
        <taxon>Segnochrobactraceae</taxon>
        <taxon>Pseudoxanthobacter</taxon>
    </lineage>
</organism>
<dbReference type="InterPro" id="IPR050345">
    <property type="entry name" value="Aliph_Amidase/BUP"/>
</dbReference>
<keyword evidence="2 4" id="KW-0378">Hydrolase</keyword>
<evidence type="ECO:0000256" key="2">
    <source>
        <dbReference type="ARBA" id="ARBA00022801"/>
    </source>
</evidence>
<dbReference type="GO" id="GO:0033388">
    <property type="term" value="P:putrescine biosynthetic process from arginine"/>
    <property type="evidence" value="ECO:0007669"/>
    <property type="project" value="TreeGrafter"/>
</dbReference>
<accession>A0A1M7ZET9</accession>
<dbReference type="Pfam" id="PF00795">
    <property type="entry name" value="CN_hydrolase"/>
    <property type="match status" value="1"/>
</dbReference>
<protein>
    <submittedName>
        <fullName evidence="4">Predicted amidohydrolase</fullName>
    </submittedName>
</protein>
<dbReference type="InterPro" id="IPR044083">
    <property type="entry name" value="RamA-like"/>
</dbReference>
<evidence type="ECO:0000256" key="1">
    <source>
        <dbReference type="ARBA" id="ARBA00010613"/>
    </source>
</evidence>
<dbReference type="Proteomes" id="UP000186406">
    <property type="component" value="Unassembled WGS sequence"/>
</dbReference>
<reference evidence="4 5" key="1">
    <citation type="submission" date="2016-12" db="EMBL/GenBank/DDBJ databases">
        <authorList>
            <person name="Song W.-J."/>
            <person name="Kurnit D.M."/>
        </authorList>
    </citation>
    <scope>NUCLEOTIDE SEQUENCE [LARGE SCALE GENOMIC DNA]</scope>
    <source>
        <strain evidence="4 5">DSM 19599</strain>
    </source>
</reference>
<feature type="domain" description="CN hydrolase" evidence="3">
    <location>
        <begin position="3"/>
        <end position="241"/>
    </location>
</feature>
<gene>
    <name evidence="4" type="ORF">SAMN02745172_01374</name>
</gene>
<sequence>MNVLIAVLQMQTSPGEPAENLAAIARAARAAAAFGADLLVTPEMSLTGYAIGTDDIARLAEPRSGAMIGAVQTIAEETGVAVVAGFPEREGGAVFNAAALVAPGAEPIVYRKGHLYGDAERAAFAPSAAPPAVFAFRGFRVGMLICYDVEFPEMVRSLALQGAELVIVPTALPAGAASRRVSKSVIPARALENHVFVAYAGLCGDERGTALEGGSAIVGPDGEDLARAGAAEALLFARVEPGRYDEARAENPYLADRRPDLYRLAD</sequence>
<dbReference type="PROSITE" id="PS50263">
    <property type="entry name" value="CN_HYDROLASE"/>
    <property type="match status" value="1"/>
</dbReference>
<dbReference type="PANTHER" id="PTHR43674">
    <property type="entry name" value="NITRILASE C965.09-RELATED"/>
    <property type="match status" value="1"/>
</dbReference>
<proteinExistence type="inferred from homology"/>
<dbReference type="AlphaFoldDB" id="A0A1M7ZET9"/>
<name>A0A1M7ZET9_9HYPH</name>
<dbReference type="CDD" id="cd07576">
    <property type="entry name" value="R-amidase_like"/>
    <property type="match status" value="1"/>
</dbReference>
<dbReference type="InterPro" id="IPR001110">
    <property type="entry name" value="UPF0012_CS"/>
</dbReference>
<evidence type="ECO:0000313" key="5">
    <source>
        <dbReference type="Proteomes" id="UP000186406"/>
    </source>
</evidence>
<dbReference type="SUPFAM" id="SSF56317">
    <property type="entry name" value="Carbon-nitrogen hydrolase"/>
    <property type="match status" value="1"/>
</dbReference>
<dbReference type="InterPro" id="IPR036526">
    <property type="entry name" value="C-N_Hydrolase_sf"/>
</dbReference>
<evidence type="ECO:0000313" key="4">
    <source>
        <dbReference type="EMBL" id="SHO63410.1"/>
    </source>
</evidence>
<dbReference type="PROSITE" id="PS01227">
    <property type="entry name" value="UPF0012"/>
    <property type="match status" value="1"/>
</dbReference>
<dbReference type="PANTHER" id="PTHR43674:SF2">
    <property type="entry name" value="BETA-UREIDOPROPIONASE"/>
    <property type="match status" value="1"/>
</dbReference>
<dbReference type="GO" id="GO:0050126">
    <property type="term" value="F:N-carbamoylputrescine amidase activity"/>
    <property type="evidence" value="ECO:0007669"/>
    <property type="project" value="TreeGrafter"/>
</dbReference>
<dbReference type="RefSeq" id="WP_342185831.1">
    <property type="nucleotide sequence ID" value="NZ_FRXO01000002.1"/>
</dbReference>